<dbReference type="InterPro" id="IPR036259">
    <property type="entry name" value="MFS_trans_sf"/>
</dbReference>
<dbReference type="PRINTS" id="PR00171">
    <property type="entry name" value="SUGRTRNSPORT"/>
</dbReference>
<protein>
    <recommendedName>
        <fullName evidence="6">Major facilitator superfamily (MFS) profile domain-containing protein</fullName>
    </recommendedName>
</protein>
<evidence type="ECO:0000256" key="4">
    <source>
        <dbReference type="ARBA" id="ARBA00023136"/>
    </source>
</evidence>
<dbReference type="GO" id="GO:0022857">
    <property type="term" value="F:transmembrane transporter activity"/>
    <property type="evidence" value="ECO:0007669"/>
    <property type="project" value="InterPro"/>
</dbReference>
<keyword evidence="8" id="KW-1185">Reference proteome</keyword>
<dbReference type="InterPro" id="IPR005828">
    <property type="entry name" value="MFS_sugar_transport-like"/>
</dbReference>
<evidence type="ECO:0000256" key="1">
    <source>
        <dbReference type="ARBA" id="ARBA00004141"/>
    </source>
</evidence>
<feature type="transmembrane region" description="Helical" evidence="5">
    <location>
        <begin position="73"/>
        <end position="91"/>
    </location>
</feature>
<reference evidence="7" key="2">
    <citation type="journal article" date="2023" name="Infect Dis Poverty">
        <title>Chromosome-scale genome of the human blood fluke Schistosoma mekongi and its implications for public health.</title>
        <authorList>
            <person name="Zhou M."/>
            <person name="Xu L."/>
            <person name="Xu D."/>
            <person name="Chen W."/>
            <person name="Khan J."/>
            <person name="Hu Y."/>
            <person name="Huang H."/>
            <person name="Wei H."/>
            <person name="Zhang Y."/>
            <person name="Chusongsang P."/>
            <person name="Tanasarnprasert K."/>
            <person name="Hu X."/>
            <person name="Limpanont Y."/>
            <person name="Lv Z."/>
        </authorList>
    </citation>
    <scope>NUCLEOTIDE SEQUENCE</scope>
    <source>
        <strain evidence="7">LV_2022a</strain>
    </source>
</reference>
<dbReference type="InterPro" id="IPR020846">
    <property type="entry name" value="MFS_dom"/>
</dbReference>
<accession>A0AAE1ZAL1</accession>
<feature type="domain" description="Major facilitator superfamily (MFS) profile" evidence="6">
    <location>
        <begin position="1"/>
        <end position="436"/>
    </location>
</feature>
<keyword evidence="4 5" id="KW-0472">Membrane</keyword>
<dbReference type="EMBL" id="JALJAT010000004">
    <property type="protein sequence ID" value="KAK4470203.1"/>
    <property type="molecule type" value="Genomic_DNA"/>
</dbReference>
<dbReference type="GO" id="GO:0016020">
    <property type="term" value="C:membrane"/>
    <property type="evidence" value="ECO:0007669"/>
    <property type="project" value="UniProtKB-SubCell"/>
</dbReference>
<dbReference type="SUPFAM" id="SSF103473">
    <property type="entry name" value="MFS general substrate transporter"/>
    <property type="match status" value="1"/>
</dbReference>
<evidence type="ECO:0000256" key="5">
    <source>
        <dbReference type="SAM" id="Phobius"/>
    </source>
</evidence>
<feature type="transmembrane region" description="Helical" evidence="5">
    <location>
        <begin position="44"/>
        <end position="66"/>
    </location>
</feature>
<feature type="transmembrane region" description="Helical" evidence="5">
    <location>
        <begin position="317"/>
        <end position="337"/>
    </location>
</feature>
<evidence type="ECO:0000259" key="6">
    <source>
        <dbReference type="PROSITE" id="PS50850"/>
    </source>
</evidence>
<sequence length="459" mass="50658">MEVRFYKMDLFTIVVSTLCSLTPGLAFGFSSACTLQVYFTVSRSALFASSLNLGGLFGGLLSAHMLSTAGRRYTLLVSCVPTLLGWLWMYMCADLAYQSAFPANLFIFGRVLTGFGAGLCIPSAATYMLEISPTKIRGILGSLPQVGIVAGICISFFMAMYMLWEQIALINTISSCAILVLVWFLPESPTWLRKIGRNQEADNANMRLFGTVSGYSMNVADIDDNVLENRIKKHSYWTYIFPCSLVPSNQQSRLRIALMLMIFQQLTGVNAILFFAESVCLIANAASPPTCAFFIGFFQMIFTVIAIFVINQVRRKTLLQFSAFIMAIALLAYGITLSNNSLNFKISEFWIISFMFGYSFGWGPLPILISMELFPVSSRGNAISAAIAISWISAFITTELFEIMSNMISPSILFFIFSICCLLSMGYVHKYLPETSGETVLPMGTSSSSSSLCKLQLNA</sequence>
<organism evidence="7 8">
    <name type="scientific">Schistosoma mekongi</name>
    <name type="common">Parasitic worm</name>
    <dbReference type="NCBI Taxonomy" id="38744"/>
    <lineage>
        <taxon>Eukaryota</taxon>
        <taxon>Metazoa</taxon>
        <taxon>Spiralia</taxon>
        <taxon>Lophotrochozoa</taxon>
        <taxon>Platyhelminthes</taxon>
        <taxon>Trematoda</taxon>
        <taxon>Digenea</taxon>
        <taxon>Strigeidida</taxon>
        <taxon>Schistosomatoidea</taxon>
        <taxon>Schistosomatidae</taxon>
        <taxon>Schistosoma</taxon>
    </lineage>
</organism>
<dbReference type="PANTHER" id="PTHR48021:SF1">
    <property type="entry name" value="GH07001P-RELATED"/>
    <property type="match status" value="1"/>
</dbReference>
<comment type="caution">
    <text evidence="7">The sequence shown here is derived from an EMBL/GenBank/DDBJ whole genome shotgun (WGS) entry which is preliminary data.</text>
</comment>
<feature type="transmembrane region" description="Helical" evidence="5">
    <location>
        <begin position="258"/>
        <end position="286"/>
    </location>
</feature>
<name>A0AAE1ZAL1_SCHME</name>
<feature type="transmembrane region" description="Helical" evidence="5">
    <location>
        <begin position="349"/>
        <end position="369"/>
    </location>
</feature>
<dbReference type="PANTHER" id="PTHR48021">
    <property type="match status" value="1"/>
</dbReference>
<dbReference type="InterPro" id="IPR050549">
    <property type="entry name" value="MFS_Trehalose_Transporter"/>
</dbReference>
<evidence type="ECO:0000313" key="8">
    <source>
        <dbReference type="Proteomes" id="UP001292079"/>
    </source>
</evidence>
<feature type="transmembrane region" description="Helical" evidence="5">
    <location>
        <begin position="139"/>
        <end position="161"/>
    </location>
</feature>
<feature type="transmembrane region" description="Helical" evidence="5">
    <location>
        <begin position="103"/>
        <end position="127"/>
    </location>
</feature>
<evidence type="ECO:0000256" key="3">
    <source>
        <dbReference type="ARBA" id="ARBA00022989"/>
    </source>
</evidence>
<feature type="transmembrane region" description="Helical" evidence="5">
    <location>
        <begin position="407"/>
        <end position="428"/>
    </location>
</feature>
<feature type="transmembrane region" description="Helical" evidence="5">
    <location>
        <begin position="381"/>
        <end position="401"/>
    </location>
</feature>
<dbReference type="Gene3D" id="1.20.1250.20">
    <property type="entry name" value="MFS general substrate transporter like domains"/>
    <property type="match status" value="1"/>
</dbReference>
<reference evidence="7" key="1">
    <citation type="submission" date="2022-04" db="EMBL/GenBank/DDBJ databases">
        <authorList>
            <person name="Xu L."/>
            <person name="Lv Z."/>
        </authorList>
    </citation>
    <scope>NUCLEOTIDE SEQUENCE</scope>
    <source>
        <strain evidence="7">LV_2022a</strain>
    </source>
</reference>
<feature type="transmembrane region" description="Helical" evidence="5">
    <location>
        <begin position="292"/>
        <end position="310"/>
    </location>
</feature>
<evidence type="ECO:0000313" key="7">
    <source>
        <dbReference type="EMBL" id="KAK4470203.1"/>
    </source>
</evidence>
<feature type="transmembrane region" description="Helical" evidence="5">
    <location>
        <begin position="167"/>
        <end position="185"/>
    </location>
</feature>
<gene>
    <name evidence="7" type="ORF">MN116_005780</name>
</gene>
<dbReference type="AlphaFoldDB" id="A0AAE1ZAL1"/>
<dbReference type="PROSITE" id="PS51257">
    <property type="entry name" value="PROKAR_LIPOPROTEIN"/>
    <property type="match status" value="1"/>
</dbReference>
<dbReference type="PROSITE" id="PS00217">
    <property type="entry name" value="SUGAR_TRANSPORT_2"/>
    <property type="match status" value="1"/>
</dbReference>
<proteinExistence type="predicted"/>
<keyword evidence="3 5" id="KW-1133">Transmembrane helix</keyword>
<comment type="subcellular location">
    <subcellularLocation>
        <location evidence="1">Membrane</location>
        <topology evidence="1">Multi-pass membrane protein</topology>
    </subcellularLocation>
</comment>
<keyword evidence="2 5" id="KW-0812">Transmembrane</keyword>
<dbReference type="Proteomes" id="UP001292079">
    <property type="component" value="Unassembled WGS sequence"/>
</dbReference>
<dbReference type="PROSITE" id="PS50850">
    <property type="entry name" value="MFS"/>
    <property type="match status" value="1"/>
</dbReference>
<dbReference type="Pfam" id="PF00083">
    <property type="entry name" value="Sugar_tr"/>
    <property type="match status" value="1"/>
</dbReference>
<evidence type="ECO:0000256" key="2">
    <source>
        <dbReference type="ARBA" id="ARBA00022692"/>
    </source>
</evidence>
<dbReference type="InterPro" id="IPR005829">
    <property type="entry name" value="Sugar_transporter_CS"/>
</dbReference>
<dbReference type="InterPro" id="IPR003663">
    <property type="entry name" value="Sugar/inositol_transpt"/>
</dbReference>